<name>A0ABR3M038_9TELE</name>
<protein>
    <submittedName>
        <fullName evidence="1">Uncharacterized protein</fullName>
    </submittedName>
</protein>
<evidence type="ECO:0000313" key="2">
    <source>
        <dbReference type="Proteomes" id="UP001558613"/>
    </source>
</evidence>
<organism evidence="1 2">
    <name type="scientific">Cirrhinus molitorella</name>
    <name type="common">mud carp</name>
    <dbReference type="NCBI Taxonomy" id="172907"/>
    <lineage>
        <taxon>Eukaryota</taxon>
        <taxon>Metazoa</taxon>
        <taxon>Chordata</taxon>
        <taxon>Craniata</taxon>
        <taxon>Vertebrata</taxon>
        <taxon>Euteleostomi</taxon>
        <taxon>Actinopterygii</taxon>
        <taxon>Neopterygii</taxon>
        <taxon>Teleostei</taxon>
        <taxon>Ostariophysi</taxon>
        <taxon>Cypriniformes</taxon>
        <taxon>Cyprinidae</taxon>
        <taxon>Labeoninae</taxon>
        <taxon>Labeonini</taxon>
        <taxon>Cirrhinus</taxon>
    </lineage>
</organism>
<sequence length="68" mass="7230">MTVAVGGQYTGCHCASSYTDHSSQICARLLLALTVWQCVSMLIPSASDDAVAQIPITDAVMPRRTTES</sequence>
<keyword evidence="2" id="KW-1185">Reference proteome</keyword>
<accession>A0ABR3M038</accession>
<gene>
    <name evidence="1" type="ORF">QQF64_011409</name>
</gene>
<evidence type="ECO:0000313" key="1">
    <source>
        <dbReference type="EMBL" id="KAL1258165.1"/>
    </source>
</evidence>
<reference evidence="1 2" key="1">
    <citation type="submission" date="2023-09" db="EMBL/GenBank/DDBJ databases">
        <authorList>
            <person name="Wang M."/>
        </authorList>
    </citation>
    <scope>NUCLEOTIDE SEQUENCE [LARGE SCALE GENOMIC DNA]</scope>
    <source>
        <strain evidence="1">GT-2023</strain>
        <tissue evidence="1">Liver</tissue>
    </source>
</reference>
<dbReference type="Proteomes" id="UP001558613">
    <property type="component" value="Unassembled WGS sequence"/>
</dbReference>
<proteinExistence type="predicted"/>
<comment type="caution">
    <text evidence="1">The sequence shown here is derived from an EMBL/GenBank/DDBJ whole genome shotgun (WGS) entry which is preliminary data.</text>
</comment>
<dbReference type="EMBL" id="JAYMGO010000017">
    <property type="protein sequence ID" value="KAL1258165.1"/>
    <property type="molecule type" value="Genomic_DNA"/>
</dbReference>